<comment type="caution">
    <text evidence="1">The sequence shown here is derived from an EMBL/GenBank/DDBJ whole genome shotgun (WGS) entry which is preliminary data.</text>
</comment>
<sequence>MNDLIVHKINIAHHRLIELTKLADQAKPFYDWIEKHAKRKLVI</sequence>
<proteinExistence type="predicted"/>
<organism evidence="1 2">
    <name type="scientific">Planktothrix agardhii CCAP 1459/11A</name>
    <dbReference type="NCBI Taxonomy" id="282420"/>
    <lineage>
        <taxon>Bacteria</taxon>
        <taxon>Bacillati</taxon>
        <taxon>Cyanobacteriota</taxon>
        <taxon>Cyanophyceae</taxon>
        <taxon>Oscillatoriophycideae</taxon>
        <taxon>Oscillatoriales</taxon>
        <taxon>Microcoleaceae</taxon>
        <taxon>Planktothrix</taxon>
    </lineage>
</organism>
<dbReference type="EMBL" id="BJCD01000028">
    <property type="protein sequence ID" value="GDZ92484.1"/>
    <property type="molecule type" value="Genomic_DNA"/>
</dbReference>
<dbReference type="AlphaFoldDB" id="A0A4P5ZC72"/>
<evidence type="ECO:0000313" key="2">
    <source>
        <dbReference type="Proteomes" id="UP000299794"/>
    </source>
</evidence>
<reference evidence="2" key="1">
    <citation type="submission" date="2019-02" db="EMBL/GenBank/DDBJ databases">
        <title>Draft genome sequence of Planktothrix agardhii NIES-905.</title>
        <authorList>
            <person name="Yamaguchi H."/>
            <person name="Suzuki S."/>
            <person name="Kawachi M."/>
        </authorList>
    </citation>
    <scope>NUCLEOTIDE SEQUENCE [LARGE SCALE GENOMIC DNA]</scope>
    <source>
        <strain evidence="2">CCAP 1459/11A</strain>
    </source>
</reference>
<protein>
    <submittedName>
        <fullName evidence="1">Uncharacterized protein</fullName>
    </submittedName>
</protein>
<evidence type="ECO:0000313" key="1">
    <source>
        <dbReference type="EMBL" id="GDZ92484.1"/>
    </source>
</evidence>
<name>A0A4P5ZC72_PLAAG</name>
<accession>A0A4P5ZC72</accession>
<dbReference type="RefSeq" id="WP_268951699.1">
    <property type="nucleotide sequence ID" value="NZ_BJCD01000028.1"/>
</dbReference>
<gene>
    <name evidence="1" type="ORF">PA905_01790</name>
</gene>
<dbReference type="Proteomes" id="UP000299794">
    <property type="component" value="Unassembled WGS sequence"/>
</dbReference>